<organism evidence="5 6">
    <name type="scientific">Fastidiosipila sanguinis</name>
    <dbReference type="NCBI Taxonomy" id="236753"/>
    <lineage>
        <taxon>Bacteria</taxon>
        <taxon>Bacillati</taxon>
        <taxon>Bacillota</taxon>
        <taxon>Clostridia</taxon>
        <taxon>Eubacteriales</taxon>
        <taxon>Oscillospiraceae</taxon>
        <taxon>Fastidiosipila</taxon>
    </lineage>
</organism>
<accession>A0A2S0KNQ7</accession>
<keyword evidence="6" id="KW-1185">Reference proteome</keyword>
<dbReference type="Gene3D" id="2.60.120.200">
    <property type="match status" value="1"/>
</dbReference>
<feature type="domain" description="GH16" evidence="4">
    <location>
        <begin position="66"/>
        <end position="322"/>
    </location>
</feature>
<dbReference type="InterPro" id="IPR013320">
    <property type="entry name" value="ConA-like_dom_sf"/>
</dbReference>
<dbReference type="InterPro" id="IPR000421">
    <property type="entry name" value="FA58C"/>
</dbReference>
<dbReference type="InterPro" id="IPR050546">
    <property type="entry name" value="Glycosyl_Hydrlase_16"/>
</dbReference>
<dbReference type="SUPFAM" id="SSF49899">
    <property type="entry name" value="Concanavalin A-like lectins/glucanases"/>
    <property type="match status" value="1"/>
</dbReference>
<dbReference type="CDD" id="cd00413">
    <property type="entry name" value="Glyco_hydrolase_16"/>
    <property type="match status" value="1"/>
</dbReference>
<dbReference type="AlphaFoldDB" id="A0A2S0KNQ7"/>
<protein>
    <recommendedName>
        <fullName evidence="7">GH16 domain-containing protein</fullName>
    </recommendedName>
</protein>
<evidence type="ECO:0008006" key="7">
    <source>
        <dbReference type="Google" id="ProtNLM"/>
    </source>
</evidence>
<dbReference type="RefSeq" id="WP_106012625.1">
    <property type="nucleotide sequence ID" value="NZ_CP027226.1"/>
</dbReference>
<feature type="domain" description="F5/8 type C" evidence="3">
    <location>
        <begin position="326"/>
        <end position="494"/>
    </location>
</feature>
<dbReference type="PROSITE" id="PS50022">
    <property type="entry name" value="FA58C_3"/>
    <property type="match status" value="1"/>
</dbReference>
<dbReference type="InterPro" id="IPR008979">
    <property type="entry name" value="Galactose-bd-like_sf"/>
</dbReference>
<dbReference type="KEGG" id="fsa:C5Q98_05350"/>
<evidence type="ECO:0000313" key="6">
    <source>
        <dbReference type="Proteomes" id="UP000237947"/>
    </source>
</evidence>
<dbReference type="PANTHER" id="PTHR10963">
    <property type="entry name" value="GLYCOSYL HYDROLASE-RELATED"/>
    <property type="match status" value="1"/>
</dbReference>
<dbReference type="OrthoDB" id="9809583at2"/>
<gene>
    <name evidence="5" type="ORF">C5Q98_05350</name>
</gene>
<name>A0A2S0KNQ7_9FIRM</name>
<dbReference type="SUPFAM" id="SSF49785">
    <property type="entry name" value="Galactose-binding domain-like"/>
    <property type="match status" value="1"/>
</dbReference>
<sequence length="494" mass="57327">MRKFRKAENNIVNYNFNRNISYSNLSKIINRKSLVATIALLFLLFAFSPYKSNADAIEPASKIPENNWQLVFNEEFNDSILDKNKFNDENYLIHWTTPENARAKYTLAEGNISLNIPKEPSPWWHGTDKQKLSSIQTGMRDGMHRFDKNLCTITDHHPAINNFITQYGYFELRAKVPSAGGIHSAWWMIGAEDFRNQQAEIDIFEILGPEVGQKWSKVRAGVHPWGDPDIRRETLYYHVKADLESDFHTYGFLWEPEGMKFYFDGKLVRTSKQSPNYKMLTLLGIYEGWNGITWSKNPDPNDNNYPKQFTIDYFRAFQTPEMIKFNQDRDFALEERAKIENNLALLATAGVGQDYHWTSLPSHLNDGDSSENSAFQSQDFTKNSDNEFSKILDKPEYIYFDWEDLKSISEITLDVRYALLQAPTNWDIEYSLDGETDWQLIAQSGNVQWDTAENNLESKTLTFPTVQAKAIRIKINSANIYWNHYAINEVRIAS</sequence>
<evidence type="ECO:0000313" key="5">
    <source>
        <dbReference type="EMBL" id="AVM42672.1"/>
    </source>
</evidence>
<dbReference type="PROSITE" id="PS51762">
    <property type="entry name" value="GH16_2"/>
    <property type="match status" value="1"/>
</dbReference>
<evidence type="ECO:0000256" key="1">
    <source>
        <dbReference type="ARBA" id="ARBA00006865"/>
    </source>
</evidence>
<evidence type="ECO:0000259" key="4">
    <source>
        <dbReference type="PROSITE" id="PS51762"/>
    </source>
</evidence>
<reference evidence="6" key="1">
    <citation type="submission" date="2018-02" db="EMBL/GenBank/DDBJ databases">
        <authorList>
            <person name="Holder M.E."/>
            <person name="Ajami N.J."/>
            <person name="Petrosino J.F."/>
        </authorList>
    </citation>
    <scope>NUCLEOTIDE SEQUENCE [LARGE SCALE GENOMIC DNA]</scope>
    <source>
        <strain evidence="6">CCUG 47711</strain>
    </source>
</reference>
<dbReference type="InterPro" id="IPR000757">
    <property type="entry name" value="Beta-glucanase-like"/>
</dbReference>
<comment type="similarity">
    <text evidence="1">Belongs to the glycosyl hydrolase 16 family.</text>
</comment>
<keyword evidence="2" id="KW-0378">Hydrolase</keyword>
<dbReference type="GO" id="GO:0004553">
    <property type="term" value="F:hydrolase activity, hydrolyzing O-glycosyl compounds"/>
    <property type="evidence" value="ECO:0007669"/>
    <property type="project" value="InterPro"/>
</dbReference>
<dbReference type="GO" id="GO:0005975">
    <property type="term" value="P:carbohydrate metabolic process"/>
    <property type="evidence" value="ECO:0007669"/>
    <property type="project" value="InterPro"/>
</dbReference>
<dbReference type="Gene3D" id="2.60.120.260">
    <property type="entry name" value="Galactose-binding domain-like"/>
    <property type="match status" value="1"/>
</dbReference>
<dbReference type="PANTHER" id="PTHR10963:SF55">
    <property type="entry name" value="GLYCOSIDE HYDROLASE FAMILY 16 PROTEIN"/>
    <property type="match status" value="1"/>
</dbReference>
<dbReference type="Pfam" id="PF00754">
    <property type="entry name" value="F5_F8_type_C"/>
    <property type="match status" value="1"/>
</dbReference>
<keyword evidence="2" id="KW-0326">Glycosidase</keyword>
<evidence type="ECO:0000259" key="3">
    <source>
        <dbReference type="PROSITE" id="PS50022"/>
    </source>
</evidence>
<dbReference type="EMBL" id="CP027226">
    <property type="protein sequence ID" value="AVM42672.1"/>
    <property type="molecule type" value="Genomic_DNA"/>
</dbReference>
<evidence type="ECO:0000256" key="2">
    <source>
        <dbReference type="ARBA" id="ARBA00023295"/>
    </source>
</evidence>
<dbReference type="Pfam" id="PF00722">
    <property type="entry name" value="Glyco_hydro_16"/>
    <property type="match status" value="1"/>
</dbReference>
<proteinExistence type="inferred from homology"/>
<dbReference type="Proteomes" id="UP000237947">
    <property type="component" value="Chromosome"/>
</dbReference>